<evidence type="ECO:0000256" key="1">
    <source>
        <dbReference type="ARBA" id="ARBA00022475"/>
    </source>
</evidence>
<dbReference type="EMBL" id="JYNU01000014">
    <property type="protein sequence ID" value="KMO76155.1"/>
    <property type="molecule type" value="Genomic_DNA"/>
</dbReference>
<gene>
    <name evidence="7" type="ORF">MOBUDSM44075_02685</name>
</gene>
<proteinExistence type="predicted"/>
<dbReference type="PATRIC" id="fig|1807.14.peg.2709"/>
<accession>A0A0J6VYK9</accession>
<feature type="domain" description="VWFA" evidence="6">
    <location>
        <begin position="97"/>
        <end position="298"/>
    </location>
</feature>
<protein>
    <submittedName>
        <fullName evidence="7">von Willebrand factor type A domain protein</fullName>
    </submittedName>
</protein>
<evidence type="ECO:0000256" key="3">
    <source>
        <dbReference type="ARBA" id="ARBA00022989"/>
    </source>
</evidence>
<evidence type="ECO:0000259" key="6">
    <source>
        <dbReference type="PROSITE" id="PS50234"/>
    </source>
</evidence>
<organism evidence="7 8">
    <name type="scientific">Mycolicibacterium obuense</name>
    <dbReference type="NCBI Taxonomy" id="1807"/>
    <lineage>
        <taxon>Bacteria</taxon>
        <taxon>Bacillati</taxon>
        <taxon>Actinomycetota</taxon>
        <taxon>Actinomycetes</taxon>
        <taxon>Mycobacteriales</taxon>
        <taxon>Mycobacteriaceae</taxon>
        <taxon>Mycolicibacterium</taxon>
    </lineage>
</organism>
<keyword evidence="4 5" id="KW-0472">Membrane</keyword>
<dbReference type="RefSeq" id="WP_048423427.1">
    <property type="nucleotide sequence ID" value="NZ_JYNU01000014.1"/>
</dbReference>
<evidence type="ECO:0000256" key="5">
    <source>
        <dbReference type="SAM" id="Phobius"/>
    </source>
</evidence>
<dbReference type="NCBIfam" id="NF010238">
    <property type="entry name" value="PRK13685.1"/>
    <property type="match status" value="1"/>
</dbReference>
<feature type="transmembrane region" description="Helical" evidence="5">
    <location>
        <begin position="311"/>
        <end position="330"/>
    </location>
</feature>
<keyword evidence="1" id="KW-1003">Cell membrane</keyword>
<evidence type="ECO:0000256" key="2">
    <source>
        <dbReference type="ARBA" id="ARBA00022692"/>
    </source>
</evidence>
<feature type="transmembrane region" description="Helical" evidence="5">
    <location>
        <begin position="18"/>
        <end position="36"/>
    </location>
</feature>
<dbReference type="AlphaFoldDB" id="A0A0J6VYK9"/>
<dbReference type="SMART" id="SM00327">
    <property type="entry name" value="VWA"/>
    <property type="match status" value="1"/>
</dbReference>
<sequence>MTVPGLGPLSLSGFESPGWLMLLAAPAVLLVAYVVAAHRRRRRLARFAPSPTASLPPPRGPRLRHLPAALLLLSLVPLTLAVAQPSQDIRVPRNRAVVMLVIDVSRSMGATDIPPTRLQAAEQAASDYARHVTPGVNLGLISFAGSAEVLVAPNPDHDLTVAALGKLQLADSTATGQAIFAALQSIQTVNAVLGGPHDQTPPARIVVLSDGEENHPDKPDAPQGAYTAARAARAAGVPVTTIAFGTPQGHVAMGDQSVPVPVGDQMMKTVAQLSGGQTSTAASVDDLDQAFDKVDDQLGYQTERGPASTGWLRLGAVLAFAGALLALVIGRRLPV</sequence>
<dbReference type="InterPro" id="IPR036465">
    <property type="entry name" value="vWFA_dom_sf"/>
</dbReference>
<keyword evidence="3 5" id="KW-1133">Transmembrane helix</keyword>
<dbReference type="Gene3D" id="3.40.50.410">
    <property type="entry name" value="von Willebrand factor, type A domain"/>
    <property type="match status" value="1"/>
</dbReference>
<evidence type="ECO:0000313" key="8">
    <source>
        <dbReference type="Proteomes" id="UP000036313"/>
    </source>
</evidence>
<reference evidence="7 8" key="1">
    <citation type="journal article" date="2015" name="Genome Biol. Evol.">
        <title>Characterization of Three Mycobacterium spp. with Potential Use in Bioremediation by Genome Sequencing and Comparative Genomics.</title>
        <authorList>
            <person name="Das S."/>
            <person name="Pettersson B.M."/>
            <person name="Behra P.R."/>
            <person name="Ramesh M."/>
            <person name="Dasgupta S."/>
            <person name="Bhattacharya A."/>
            <person name="Kirsebom L.A."/>
        </authorList>
    </citation>
    <scope>NUCLEOTIDE SEQUENCE [LARGE SCALE GENOMIC DNA]</scope>
    <source>
        <strain evidence="7 8">DSM 44075</strain>
    </source>
</reference>
<dbReference type="PANTHER" id="PTHR22550">
    <property type="entry name" value="SPORE GERMINATION PROTEIN"/>
    <property type="match status" value="1"/>
</dbReference>
<dbReference type="Pfam" id="PF13519">
    <property type="entry name" value="VWA_2"/>
    <property type="match status" value="1"/>
</dbReference>
<dbReference type="InterPro" id="IPR002035">
    <property type="entry name" value="VWF_A"/>
</dbReference>
<keyword evidence="2 5" id="KW-0812">Transmembrane</keyword>
<evidence type="ECO:0000256" key="4">
    <source>
        <dbReference type="ARBA" id="ARBA00023136"/>
    </source>
</evidence>
<dbReference type="InterPro" id="IPR050768">
    <property type="entry name" value="UPF0353/GerABKA_families"/>
</dbReference>
<name>A0A0J6VYK9_9MYCO</name>
<dbReference type="Proteomes" id="UP000036313">
    <property type="component" value="Unassembled WGS sequence"/>
</dbReference>
<dbReference type="SUPFAM" id="SSF53300">
    <property type="entry name" value="vWA-like"/>
    <property type="match status" value="1"/>
</dbReference>
<dbReference type="CDD" id="cd00198">
    <property type="entry name" value="vWFA"/>
    <property type="match status" value="1"/>
</dbReference>
<dbReference type="PANTHER" id="PTHR22550:SF5">
    <property type="entry name" value="LEUCINE ZIPPER PROTEIN 4"/>
    <property type="match status" value="1"/>
</dbReference>
<dbReference type="PROSITE" id="PS50234">
    <property type="entry name" value="VWFA"/>
    <property type="match status" value="1"/>
</dbReference>
<evidence type="ECO:0000313" key="7">
    <source>
        <dbReference type="EMBL" id="KMO76155.1"/>
    </source>
</evidence>
<comment type="caution">
    <text evidence="7">The sequence shown here is derived from an EMBL/GenBank/DDBJ whole genome shotgun (WGS) entry which is preliminary data.</text>
</comment>